<keyword evidence="1" id="KW-0805">Transcription regulation</keyword>
<evidence type="ECO:0000313" key="5">
    <source>
        <dbReference type="EMBL" id="NEI74285.1"/>
    </source>
</evidence>
<evidence type="ECO:0000259" key="4">
    <source>
        <dbReference type="PROSITE" id="PS50949"/>
    </source>
</evidence>
<dbReference type="Gene3D" id="1.10.10.10">
    <property type="entry name" value="Winged helix-like DNA-binding domain superfamily/Winged helix DNA-binding domain"/>
    <property type="match status" value="1"/>
</dbReference>
<dbReference type="CDD" id="cd07377">
    <property type="entry name" value="WHTH_GntR"/>
    <property type="match status" value="1"/>
</dbReference>
<dbReference type="GO" id="GO:0003677">
    <property type="term" value="F:DNA binding"/>
    <property type="evidence" value="ECO:0007669"/>
    <property type="project" value="UniProtKB-KW"/>
</dbReference>
<dbReference type="SMART" id="SM00895">
    <property type="entry name" value="FCD"/>
    <property type="match status" value="1"/>
</dbReference>
<dbReference type="InterPro" id="IPR036390">
    <property type="entry name" value="WH_DNA-bd_sf"/>
</dbReference>
<dbReference type="InterPro" id="IPR000524">
    <property type="entry name" value="Tscrpt_reg_HTH_GntR"/>
</dbReference>
<protein>
    <submittedName>
        <fullName evidence="5">FCD domain-containing protein</fullName>
    </submittedName>
</protein>
<dbReference type="Proteomes" id="UP000483035">
    <property type="component" value="Unassembled WGS sequence"/>
</dbReference>
<sequence>MKSNKLFAFICAFWLVSEMMKATDGCMTKTKPNRTMALVEALGVRIASGQITPGTYLPSEGELEHEFGVSRTVVREAAKILSAKGLVTVRQRTGTRVQPRERWQWLDAELIGWLSHGRISHDELMAFAEVRLIVEPGAVVLAAQRAGKAEREAIMAAYGRMETSQNDPAGAVAADKEFHLSILAATHNPVLQSLRQAIESILDAVFPHTVGAFAFNLANHRAVAHAIMNGDPTAARSAMENLLNETTRFLESSSSVHSRMLPHTETAIDR</sequence>
<comment type="caution">
    <text evidence="5">The sequence shown here is derived from an EMBL/GenBank/DDBJ whole genome shotgun (WGS) entry which is preliminary data.</text>
</comment>
<keyword evidence="2" id="KW-0238">DNA-binding</keyword>
<dbReference type="InterPro" id="IPR008920">
    <property type="entry name" value="TF_FadR/GntR_C"/>
</dbReference>
<dbReference type="Gene3D" id="1.20.120.530">
    <property type="entry name" value="GntR ligand-binding domain-like"/>
    <property type="match status" value="1"/>
</dbReference>
<dbReference type="PANTHER" id="PTHR43537">
    <property type="entry name" value="TRANSCRIPTIONAL REGULATOR, GNTR FAMILY"/>
    <property type="match status" value="1"/>
</dbReference>
<proteinExistence type="predicted"/>
<dbReference type="PRINTS" id="PR00035">
    <property type="entry name" value="HTHGNTR"/>
</dbReference>
<dbReference type="PANTHER" id="PTHR43537:SF44">
    <property type="entry name" value="GNTR FAMILY REGULATORY PROTEIN"/>
    <property type="match status" value="1"/>
</dbReference>
<dbReference type="SUPFAM" id="SSF48008">
    <property type="entry name" value="GntR ligand-binding domain-like"/>
    <property type="match status" value="1"/>
</dbReference>
<name>A0A6L9UE79_9HYPH</name>
<gene>
    <name evidence="5" type="ORF">GR212_32510</name>
</gene>
<dbReference type="AlphaFoldDB" id="A0A6L9UE79"/>
<evidence type="ECO:0000256" key="2">
    <source>
        <dbReference type="ARBA" id="ARBA00023125"/>
    </source>
</evidence>
<keyword evidence="3" id="KW-0804">Transcription</keyword>
<dbReference type="EMBL" id="WUEY01000028">
    <property type="protein sequence ID" value="NEI74285.1"/>
    <property type="molecule type" value="Genomic_DNA"/>
</dbReference>
<evidence type="ECO:0000313" key="6">
    <source>
        <dbReference type="Proteomes" id="UP000483035"/>
    </source>
</evidence>
<dbReference type="PROSITE" id="PS50949">
    <property type="entry name" value="HTH_GNTR"/>
    <property type="match status" value="1"/>
</dbReference>
<feature type="domain" description="HTH gntR-type" evidence="4">
    <location>
        <begin position="32"/>
        <end position="100"/>
    </location>
</feature>
<dbReference type="SUPFAM" id="SSF46785">
    <property type="entry name" value="Winged helix' DNA-binding domain"/>
    <property type="match status" value="1"/>
</dbReference>
<dbReference type="Pfam" id="PF07729">
    <property type="entry name" value="FCD"/>
    <property type="match status" value="1"/>
</dbReference>
<dbReference type="Pfam" id="PF00392">
    <property type="entry name" value="GntR"/>
    <property type="match status" value="1"/>
</dbReference>
<reference evidence="5 6" key="1">
    <citation type="submission" date="2019-12" db="EMBL/GenBank/DDBJ databases">
        <title>Rhizobium genotypes associated with high levels of biological nitrogen fixation by grain legumes in a temperate-maritime cropping system.</title>
        <authorList>
            <person name="Maluk M."/>
            <person name="Francesc Ferrando Molina F."/>
            <person name="Lopez Del Egido L."/>
            <person name="Lafos M."/>
            <person name="Langarica-Fuentes A."/>
            <person name="Gebre Yohannes G."/>
            <person name="Young M.W."/>
            <person name="Martin P."/>
            <person name="Gantlett R."/>
            <person name="Kenicer G."/>
            <person name="Hawes C."/>
            <person name="Begg G.S."/>
            <person name="Quilliam R.S."/>
            <person name="Squire G.R."/>
            <person name="Poole P.S."/>
            <person name="Young P.W."/>
            <person name="Iannetta P.M."/>
            <person name="James E.K."/>
        </authorList>
    </citation>
    <scope>NUCLEOTIDE SEQUENCE [LARGE SCALE GENOMIC DNA]</scope>
    <source>
        <strain evidence="5 6">JHI1118</strain>
    </source>
</reference>
<evidence type="ECO:0000256" key="1">
    <source>
        <dbReference type="ARBA" id="ARBA00023015"/>
    </source>
</evidence>
<organism evidence="5 6">
    <name type="scientific">Rhizobium lusitanum</name>
    <dbReference type="NCBI Taxonomy" id="293958"/>
    <lineage>
        <taxon>Bacteria</taxon>
        <taxon>Pseudomonadati</taxon>
        <taxon>Pseudomonadota</taxon>
        <taxon>Alphaproteobacteria</taxon>
        <taxon>Hyphomicrobiales</taxon>
        <taxon>Rhizobiaceae</taxon>
        <taxon>Rhizobium/Agrobacterium group</taxon>
        <taxon>Rhizobium</taxon>
    </lineage>
</organism>
<dbReference type="InterPro" id="IPR036388">
    <property type="entry name" value="WH-like_DNA-bd_sf"/>
</dbReference>
<accession>A0A6L9UE79</accession>
<dbReference type="GO" id="GO:0003700">
    <property type="term" value="F:DNA-binding transcription factor activity"/>
    <property type="evidence" value="ECO:0007669"/>
    <property type="project" value="InterPro"/>
</dbReference>
<dbReference type="InterPro" id="IPR011711">
    <property type="entry name" value="GntR_C"/>
</dbReference>
<dbReference type="SMART" id="SM00345">
    <property type="entry name" value="HTH_GNTR"/>
    <property type="match status" value="1"/>
</dbReference>
<dbReference type="RefSeq" id="WP_163993389.1">
    <property type="nucleotide sequence ID" value="NZ_WUEY01000028.1"/>
</dbReference>
<evidence type="ECO:0000256" key="3">
    <source>
        <dbReference type="ARBA" id="ARBA00023163"/>
    </source>
</evidence>